<accession>X1K631</accession>
<gene>
    <name evidence="1" type="ORF">S03H2_64266</name>
</gene>
<sequence>MAKQTVELEPGESKVVSFEAVPSVAKPYQVSVDGLTGSFKAIALPGELLNGYALWEGLPNWVIIGSSNTWPANTAISTDWEVRNTGNVAAIFRFEFMGRSGSIQLNPGESGHIKFTVNTGSAGSYNYTYSLYGDNKLV</sequence>
<comment type="caution">
    <text evidence="1">The sequence shown here is derived from an EMBL/GenBank/DDBJ whole genome shotgun (WGS) entry which is preliminary data.</text>
</comment>
<protein>
    <recommendedName>
        <fullName evidence="2">CARDB domain-containing protein</fullName>
    </recommendedName>
</protein>
<proteinExistence type="predicted"/>
<dbReference type="AlphaFoldDB" id="X1K631"/>
<organism evidence="1">
    <name type="scientific">marine sediment metagenome</name>
    <dbReference type="NCBI Taxonomy" id="412755"/>
    <lineage>
        <taxon>unclassified sequences</taxon>
        <taxon>metagenomes</taxon>
        <taxon>ecological metagenomes</taxon>
    </lineage>
</organism>
<dbReference type="EMBL" id="BARU01041725">
    <property type="protein sequence ID" value="GAH77543.1"/>
    <property type="molecule type" value="Genomic_DNA"/>
</dbReference>
<evidence type="ECO:0008006" key="2">
    <source>
        <dbReference type="Google" id="ProtNLM"/>
    </source>
</evidence>
<feature type="non-terminal residue" evidence="1">
    <location>
        <position position="138"/>
    </location>
</feature>
<reference evidence="1" key="1">
    <citation type="journal article" date="2014" name="Front. Microbiol.">
        <title>High frequency of phylogenetically diverse reductive dehalogenase-homologous genes in deep subseafloor sedimentary metagenomes.</title>
        <authorList>
            <person name="Kawai M."/>
            <person name="Futagami T."/>
            <person name="Toyoda A."/>
            <person name="Takaki Y."/>
            <person name="Nishi S."/>
            <person name="Hori S."/>
            <person name="Arai W."/>
            <person name="Tsubouchi T."/>
            <person name="Morono Y."/>
            <person name="Uchiyama I."/>
            <person name="Ito T."/>
            <person name="Fujiyama A."/>
            <person name="Inagaki F."/>
            <person name="Takami H."/>
        </authorList>
    </citation>
    <scope>NUCLEOTIDE SEQUENCE</scope>
    <source>
        <strain evidence="1">Expedition CK06-06</strain>
    </source>
</reference>
<evidence type="ECO:0000313" key="1">
    <source>
        <dbReference type="EMBL" id="GAH77543.1"/>
    </source>
</evidence>
<name>X1K631_9ZZZZ</name>